<organism evidence="1 2">
    <name type="scientific">Pedobacter flavus</name>
    <dbReference type="NCBI Taxonomy" id="3113906"/>
    <lineage>
        <taxon>Bacteria</taxon>
        <taxon>Pseudomonadati</taxon>
        <taxon>Bacteroidota</taxon>
        <taxon>Sphingobacteriia</taxon>
        <taxon>Sphingobacteriales</taxon>
        <taxon>Sphingobacteriaceae</taxon>
        <taxon>Pedobacter</taxon>
    </lineage>
</organism>
<evidence type="ECO:0000313" key="2">
    <source>
        <dbReference type="Proteomes" id="UP001337681"/>
    </source>
</evidence>
<evidence type="ECO:0000313" key="1">
    <source>
        <dbReference type="EMBL" id="MEE1885169.1"/>
    </source>
</evidence>
<dbReference type="RefSeq" id="WP_330146071.1">
    <property type="nucleotide sequence ID" value="NZ_JAZDQU010000002.1"/>
</dbReference>
<protein>
    <submittedName>
        <fullName evidence="1">Uncharacterized protein</fullName>
    </submittedName>
</protein>
<proteinExistence type="predicted"/>
<keyword evidence="2" id="KW-1185">Reference proteome</keyword>
<gene>
    <name evidence="1" type="ORF">VRU49_07025</name>
</gene>
<sequence>MDNQEHKDWEIEFDFLAKMPKNNSFVTPDNFFKDSAEQIITQQTILNYHSNPMDAFKTPAGFFNSQKENIERKIEMLESPLNVGGFKVPSNYFDELSSTLINKVENTKPSKNKLLRIWTSDFMKYAAAACFILITATALLYDNKEYEVINTKQSAAYFSDNDLYYIDEQMIIDHIDLSSSEDLSNNLSSADAENYILNNYSTSELIEEYH</sequence>
<dbReference type="Proteomes" id="UP001337681">
    <property type="component" value="Unassembled WGS sequence"/>
</dbReference>
<name>A0ABU7H1G1_9SPHI</name>
<comment type="caution">
    <text evidence="1">The sequence shown here is derived from an EMBL/GenBank/DDBJ whole genome shotgun (WGS) entry which is preliminary data.</text>
</comment>
<reference evidence="1 2" key="1">
    <citation type="submission" date="2024-01" db="EMBL/GenBank/DDBJ databases">
        <title>Pedobacter sp. nov., isolated from oil-contaminated soil.</title>
        <authorList>
            <person name="Le N.T.T."/>
        </authorList>
    </citation>
    <scope>NUCLEOTIDE SEQUENCE [LARGE SCALE GENOMIC DNA]</scope>
    <source>
        <strain evidence="1 2">VNH31</strain>
    </source>
</reference>
<dbReference type="EMBL" id="JAZDQU010000002">
    <property type="protein sequence ID" value="MEE1885169.1"/>
    <property type="molecule type" value="Genomic_DNA"/>
</dbReference>
<accession>A0ABU7H1G1</accession>